<dbReference type="PANTHER" id="PTHR34220:SF7">
    <property type="entry name" value="SENSOR HISTIDINE KINASE YPDA"/>
    <property type="match status" value="1"/>
</dbReference>
<proteinExistence type="predicted"/>
<evidence type="ECO:0000313" key="2">
    <source>
        <dbReference type="EMBL" id="KSV57367.1"/>
    </source>
</evidence>
<dbReference type="Pfam" id="PF02518">
    <property type="entry name" value="HATPase_c"/>
    <property type="match status" value="1"/>
</dbReference>
<dbReference type="InterPro" id="IPR050640">
    <property type="entry name" value="Bact_2-comp_sensor_kinase"/>
</dbReference>
<organism evidence="2 3">
    <name type="scientific">Acetivibrio ethanolgignens</name>
    <dbReference type="NCBI Taxonomy" id="290052"/>
    <lineage>
        <taxon>Bacteria</taxon>
        <taxon>Bacillati</taxon>
        <taxon>Bacillota</taxon>
        <taxon>Clostridia</taxon>
        <taxon>Eubacteriales</taxon>
        <taxon>Oscillospiraceae</taxon>
        <taxon>Acetivibrio</taxon>
    </lineage>
</organism>
<dbReference type="RefSeq" id="WP_058354386.1">
    <property type="nucleotide sequence ID" value="NZ_CABMMD010000229.1"/>
</dbReference>
<name>A0A0V8QA20_9FIRM</name>
<reference evidence="2 3" key="1">
    <citation type="submission" date="2015-11" db="EMBL/GenBank/DDBJ databases">
        <title>Butyribacter intestini gen. nov., sp. nov., a butyric acid-producing bacterium of the family Lachnospiraceae isolated from the human faeces.</title>
        <authorList>
            <person name="Zou Y."/>
            <person name="Xue W."/>
            <person name="Luo G."/>
            <person name="Lv M."/>
        </authorList>
    </citation>
    <scope>NUCLEOTIDE SEQUENCE [LARGE SCALE GENOMIC DNA]</scope>
    <source>
        <strain evidence="2 3">ACET-33324</strain>
    </source>
</reference>
<keyword evidence="3" id="KW-1185">Reference proteome</keyword>
<feature type="domain" description="Histidine kinase/HSP90-like ATPase" evidence="1">
    <location>
        <begin position="23"/>
        <end position="114"/>
    </location>
</feature>
<evidence type="ECO:0000313" key="3">
    <source>
        <dbReference type="Proteomes" id="UP000054874"/>
    </source>
</evidence>
<sequence>MGGRLKIQYDIRAKDFLVPALSIQTLAENAVRHGIARKLSGGVLDIAAWEDEENFRVSITDDGIGFEVEEVSADGKSHVGIHNVRCRLSMMCGGSLEIQSAPGEGTKAVCILPKDGKGKAEKEKGQGRGA</sequence>
<accession>A0A0V8QA20</accession>
<dbReference type="Gene3D" id="3.30.565.10">
    <property type="entry name" value="Histidine kinase-like ATPase, C-terminal domain"/>
    <property type="match status" value="1"/>
</dbReference>
<dbReference type="EMBL" id="LNAM01000229">
    <property type="protein sequence ID" value="KSV57367.1"/>
    <property type="molecule type" value="Genomic_DNA"/>
</dbReference>
<dbReference type="PANTHER" id="PTHR34220">
    <property type="entry name" value="SENSOR HISTIDINE KINASE YPDA"/>
    <property type="match status" value="1"/>
</dbReference>
<dbReference type="SUPFAM" id="SSF55874">
    <property type="entry name" value="ATPase domain of HSP90 chaperone/DNA topoisomerase II/histidine kinase"/>
    <property type="match status" value="1"/>
</dbReference>
<dbReference type="InterPro" id="IPR036890">
    <property type="entry name" value="HATPase_C_sf"/>
</dbReference>
<dbReference type="Proteomes" id="UP000054874">
    <property type="component" value="Unassembled WGS sequence"/>
</dbReference>
<dbReference type="AlphaFoldDB" id="A0A0V8QA20"/>
<gene>
    <name evidence="2" type="ORF">ASU35_16570</name>
</gene>
<protein>
    <recommendedName>
        <fullName evidence="1">Histidine kinase/HSP90-like ATPase domain-containing protein</fullName>
    </recommendedName>
</protein>
<dbReference type="STRING" id="290052.ASU35_16570"/>
<evidence type="ECO:0000259" key="1">
    <source>
        <dbReference type="Pfam" id="PF02518"/>
    </source>
</evidence>
<comment type="caution">
    <text evidence="2">The sequence shown here is derived from an EMBL/GenBank/DDBJ whole genome shotgun (WGS) entry which is preliminary data.</text>
</comment>
<dbReference type="InterPro" id="IPR003594">
    <property type="entry name" value="HATPase_dom"/>
</dbReference>